<comment type="caution">
    <text evidence="1">The sequence shown here is derived from an EMBL/GenBank/DDBJ whole genome shotgun (WGS) entry which is preliminary data.</text>
</comment>
<protein>
    <submittedName>
        <fullName evidence="1">Uncharacterized protein</fullName>
    </submittedName>
</protein>
<organism evidence="1 4">
    <name type="scientific">Myxococcus virescens</name>
    <dbReference type="NCBI Taxonomy" id="83456"/>
    <lineage>
        <taxon>Bacteria</taxon>
        <taxon>Pseudomonadati</taxon>
        <taxon>Myxococcota</taxon>
        <taxon>Myxococcia</taxon>
        <taxon>Myxococcales</taxon>
        <taxon>Cystobacterineae</taxon>
        <taxon>Myxococcaceae</taxon>
        <taxon>Myxococcus</taxon>
    </lineage>
</organism>
<name>A0A511HNN5_9BACT</name>
<proteinExistence type="predicted"/>
<dbReference type="Proteomes" id="UP000198717">
    <property type="component" value="Unassembled WGS sequence"/>
</dbReference>
<gene>
    <name evidence="1" type="ORF">MVI01_69750</name>
    <name evidence="2" type="ORF">SAMN04488504_102116</name>
</gene>
<sequence>MACSPNPSGGSGVAAVLAAEAAVREEAKQKVIKRVLHLHKQGESNTVIGRRLGLSVPTVVKYLREAGASGYSARESEGVPLPPTNQPRKYVHLVQQPVPAPVPAPVTQVEVPPSVWAKPVQAVFAFFAEALGRRPCR</sequence>
<dbReference type="EMBL" id="BJVY01000063">
    <property type="protein sequence ID" value="GEL75191.1"/>
    <property type="molecule type" value="Genomic_DNA"/>
</dbReference>
<dbReference type="EMBL" id="FNAJ01000002">
    <property type="protein sequence ID" value="SDD64869.1"/>
    <property type="molecule type" value="Genomic_DNA"/>
</dbReference>
<evidence type="ECO:0000313" key="3">
    <source>
        <dbReference type="Proteomes" id="UP000198717"/>
    </source>
</evidence>
<evidence type="ECO:0000313" key="2">
    <source>
        <dbReference type="EMBL" id="SDD64869.1"/>
    </source>
</evidence>
<evidence type="ECO:0000313" key="4">
    <source>
        <dbReference type="Proteomes" id="UP000321224"/>
    </source>
</evidence>
<accession>A0A511HNN5</accession>
<dbReference type="Gene3D" id="1.10.10.10">
    <property type="entry name" value="Winged helix-like DNA-binding domain superfamily/Winged helix DNA-binding domain"/>
    <property type="match status" value="1"/>
</dbReference>
<reference evidence="2 3" key="1">
    <citation type="submission" date="2016-10" db="EMBL/GenBank/DDBJ databases">
        <authorList>
            <person name="Varghese N."/>
            <person name="Submissions S."/>
        </authorList>
    </citation>
    <scope>NUCLEOTIDE SEQUENCE [LARGE SCALE GENOMIC DNA]</scope>
    <source>
        <strain evidence="2 3">DSM 2260</strain>
    </source>
</reference>
<keyword evidence="3" id="KW-1185">Reference proteome</keyword>
<evidence type="ECO:0000313" key="1">
    <source>
        <dbReference type="EMBL" id="GEL75191.1"/>
    </source>
</evidence>
<reference evidence="1 4" key="2">
    <citation type="submission" date="2019-07" db="EMBL/GenBank/DDBJ databases">
        <title>Whole genome shotgun sequence of Myxococcus virescens NBRC 100334.</title>
        <authorList>
            <person name="Hosoyama A."/>
            <person name="Uohara A."/>
            <person name="Ohji S."/>
            <person name="Ichikawa N."/>
        </authorList>
    </citation>
    <scope>NUCLEOTIDE SEQUENCE [LARGE SCALE GENOMIC DNA]</scope>
    <source>
        <strain evidence="1 4">NBRC 100334</strain>
    </source>
</reference>
<dbReference type="Proteomes" id="UP000321224">
    <property type="component" value="Unassembled WGS sequence"/>
</dbReference>
<dbReference type="InterPro" id="IPR036388">
    <property type="entry name" value="WH-like_DNA-bd_sf"/>
</dbReference>
<dbReference type="AlphaFoldDB" id="A0A511HNN5"/>